<keyword evidence="4" id="KW-1185">Reference proteome</keyword>
<dbReference type="Gene3D" id="1.20.5.170">
    <property type="match status" value="1"/>
</dbReference>
<protein>
    <recommendedName>
        <fullName evidence="2">BZIP domain-containing protein</fullName>
    </recommendedName>
</protein>
<feature type="compositionally biased region" description="Low complexity" evidence="1">
    <location>
        <begin position="52"/>
        <end position="70"/>
    </location>
</feature>
<proteinExistence type="predicted"/>
<dbReference type="InterPro" id="IPR004827">
    <property type="entry name" value="bZIP"/>
</dbReference>
<dbReference type="OrthoDB" id="3530609at2759"/>
<evidence type="ECO:0000259" key="2">
    <source>
        <dbReference type="PROSITE" id="PS00036"/>
    </source>
</evidence>
<accession>A0A1L7WF96</accession>
<organism evidence="3 4">
    <name type="scientific">Phialocephala subalpina</name>
    <dbReference type="NCBI Taxonomy" id="576137"/>
    <lineage>
        <taxon>Eukaryota</taxon>
        <taxon>Fungi</taxon>
        <taxon>Dikarya</taxon>
        <taxon>Ascomycota</taxon>
        <taxon>Pezizomycotina</taxon>
        <taxon>Leotiomycetes</taxon>
        <taxon>Helotiales</taxon>
        <taxon>Mollisiaceae</taxon>
        <taxon>Phialocephala</taxon>
        <taxon>Phialocephala fortinii species complex</taxon>
    </lineage>
</organism>
<dbReference type="InterPro" id="IPR046347">
    <property type="entry name" value="bZIP_sf"/>
</dbReference>
<dbReference type="SMART" id="SM00338">
    <property type="entry name" value="BRLZ"/>
    <property type="match status" value="1"/>
</dbReference>
<feature type="compositionally biased region" description="Polar residues" evidence="1">
    <location>
        <begin position="87"/>
        <end position="96"/>
    </location>
</feature>
<dbReference type="PROSITE" id="PS00036">
    <property type="entry name" value="BZIP_BASIC"/>
    <property type="match status" value="1"/>
</dbReference>
<dbReference type="Proteomes" id="UP000184330">
    <property type="component" value="Unassembled WGS sequence"/>
</dbReference>
<dbReference type="CDD" id="cd14688">
    <property type="entry name" value="bZIP_YAP"/>
    <property type="match status" value="1"/>
</dbReference>
<reference evidence="3 4" key="1">
    <citation type="submission" date="2016-03" db="EMBL/GenBank/DDBJ databases">
        <authorList>
            <person name="Ploux O."/>
        </authorList>
    </citation>
    <scope>NUCLEOTIDE SEQUENCE [LARGE SCALE GENOMIC DNA]</scope>
    <source>
        <strain evidence="3 4">UAMH 11012</strain>
    </source>
</reference>
<gene>
    <name evidence="3" type="ORF">PAC_01330</name>
</gene>
<dbReference type="EMBL" id="FJOG01000002">
    <property type="protein sequence ID" value="CZR51454.1"/>
    <property type="molecule type" value="Genomic_DNA"/>
</dbReference>
<feature type="domain" description="BZIP" evidence="2">
    <location>
        <begin position="104"/>
        <end position="119"/>
    </location>
</feature>
<dbReference type="AlphaFoldDB" id="A0A1L7WF96"/>
<dbReference type="SUPFAM" id="SSF57959">
    <property type="entry name" value="Leucine zipper domain"/>
    <property type="match status" value="1"/>
</dbReference>
<evidence type="ECO:0000313" key="3">
    <source>
        <dbReference type="EMBL" id="CZR51454.1"/>
    </source>
</evidence>
<feature type="region of interest" description="Disordered" evidence="1">
    <location>
        <begin position="51"/>
        <end position="96"/>
    </location>
</feature>
<evidence type="ECO:0000313" key="4">
    <source>
        <dbReference type="Proteomes" id="UP000184330"/>
    </source>
</evidence>
<evidence type="ECO:0000256" key="1">
    <source>
        <dbReference type="SAM" id="MobiDB-lite"/>
    </source>
</evidence>
<sequence>MTQLINPYNDYLVFSTSHMNDSFNSLHEQTYSDYYYQPPLPYQLDGESDWMSTVSSSSLSTPDHSPTTTSRIATLHNDFPSSWPIGPTNTPPSQSAKDLQKLNRRRKQNRESQRAFRQRKNRDLEHLAQALADLQSKHEKLLKCFVGLTAKVSAERLGDLAEDMNFLDEQIKQYNSCLGTDFKMNGGEDRDDLGEIEEFVILAG</sequence>
<dbReference type="GO" id="GO:0003700">
    <property type="term" value="F:DNA-binding transcription factor activity"/>
    <property type="evidence" value="ECO:0007669"/>
    <property type="project" value="InterPro"/>
</dbReference>
<name>A0A1L7WF96_9HELO</name>